<keyword evidence="1" id="KW-0472">Membrane</keyword>
<dbReference type="EMBL" id="OV651813">
    <property type="protein sequence ID" value="CAH1099756.1"/>
    <property type="molecule type" value="Genomic_DNA"/>
</dbReference>
<reference evidence="3" key="1">
    <citation type="submission" date="2022-01" db="EMBL/GenBank/DDBJ databases">
        <authorList>
            <person name="King R."/>
        </authorList>
    </citation>
    <scope>NUCLEOTIDE SEQUENCE</scope>
</reference>
<gene>
    <name evidence="3" type="ORF">PSYICH_LOCUS924</name>
</gene>
<sequence length="213" mass="24237">MIVKCVQNGLVATILVLLHVCEAFQEQVFDKNYLNNFMGEKPSFTKRLYTANIDGISFELHNPIILNNCGTIDPTFELDSSQSDYLPVSNELTSIATANNCTLMFPKIFIRRKQTDKGPEGPFAGFITVRALDGNRILDVTAVVLLPIPNTNNMKVIFNIDGKEYIVLNYFYLKLIFVAMLIITMLLVVVEVKDILDKIRENKYKKLQEQLDH</sequence>
<keyword evidence="2" id="KW-0732">Signal</keyword>
<protein>
    <submittedName>
        <fullName evidence="3">Uncharacterized protein</fullName>
    </submittedName>
</protein>
<keyword evidence="1" id="KW-1133">Transmembrane helix</keyword>
<feature type="chain" id="PRO_5040335058" evidence="2">
    <location>
        <begin position="24"/>
        <end position="213"/>
    </location>
</feature>
<evidence type="ECO:0000313" key="4">
    <source>
        <dbReference type="Proteomes" id="UP001153636"/>
    </source>
</evidence>
<organism evidence="3 4">
    <name type="scientific">Psylliodes chrysocephalus</name>
    <dbReference type="NCBI Taxonomy" id="3402493"/>
    <lineage>
        <taxon>Eukaryota</taxon>
        <taxon>Metazoa</taxon>
        <taxon>Ecdysozoa</taxon>
        <taxon>Arthropoda</taxon>
        <taxon>Hexapoda</taxon>
        <taxon>Insecta</taxon>
        <taxon>Pterygota</taxon>
        <taxon>Neoptera</taxon>
        <taxon>Endopterygota</taxon>
        <taxon>Coleoptera</taxon>
        <taxon>Polyphaga</taxon>
        <taxon>Cucujiformia</taxon>
        <taxon>Chrysomeloidea</taxon>
        <taxon>Chrysomelidae</taxon>
        <taxon>Galerucinae</taxon>
        <taxon>Alticini</taxon>
        <taxon>Psylliodes</taxon>
    </lineage>
</organism>
<proteinExistence type="predicted"/>
<keyword evidence="1" id="KW-0812">Transmembrane</keyword>
<accession>A0A9P0G6H0</accession>
<dbReference type="Proteomes" id="UP001153636">
    <property type="component" value="Chromosome 1"/>
</dbReference>
<evidence type="ECO:0000256" key="2">
    <source>
        <dbReference type="SAM" id="SignalP"/>
    </source>
</evidence>
<feature type="transmembrane region" description="Helical" evidence="1">
    <location>
        <begin position="170"/>
        <end position="190"/>
    </location>
</feature>
<feature type="signal peptide" evidence="2">
    <location>
        <begin position="1"/>
        <end position="23"/>
    </location>
</feature>
<keyword evidence="4" id="KW-1185">Reference proteome</keyword>
<name>A0A9P0G6H0_9CUCU</name>
<dbReference type="OrthoDB" id="6762048at2759"/>
<evidence type="ECO:0000313" key="3">
    <source>
        <dbReference type="EMBL" id="CAH1099756.1"/>
    </source>
</evidence>
<evidence type="ECO:0000256" key="1">
    <source>
        <dbReference type="SAM" id="Phobius"/>
    </source>
</evidence>
<dbReference type="AlphaFoldDB" id="A0A9P0G6H0"/>